<proteinExistence type="predicted"/>
<dbReference type="EMBL" id="QMFZ01000014">
    <property type="protein sequence ID" value="RBB38408.1"/>
    <property type="molecule type" value="Genomic_DNA"/>
</dbReference>
<protein>
    <submittedName>
        <fullName evidence="2">Uncharacterized protein</fullName>
    </submittedName>
</protein>
<feature type="region of interest" description="Disordered" evidence="1">
    <location>
        <begin position="84"/>
        <end position="105"/>
    </location>
</feature>
<dbReference type="Proteomes" id="UP000252458">
    <property type="component" value="Unassembled WGS sequence"/>
</dbReference>
<evidence type="ECO:0000313" key="3">
    <source>
        <dbReference type="Proteomes" id="UP000252458"/>
    </source>
</evidence>
<keyword evidence="3" id="KW-1185">Reference proteome</keyword>
<evidence type="ECO:0000313" key="2">
    <source>
        <dbReference type="EMBL" id="RBB38408.1"/>
    </source>
</evidence>
<dbReference type="AlphaFoldDB" id="A0A365QUP9"/>
<accession>A0A365QUP9</accession>
<organism evidence="2 3">
    <name type="scientific">Burkholderia reimsis</name>
    <dbReference type="NCBI Taxonomy" id="2234132"/>
    <lineage>
        <taxon>Bacteria</taxon>
        <taxon>Pseudomonadati</taxon>
        <taxon>Pseudomonadota</taxon>
        <taxon>Betaproteobacteria</taxon>
        <taxon>Burkholderiales</taxon>
        <taxon>Burkholderiaceae</taxon>
        <taxon>Burkholderia</taxon>
    </lineage>
</organism>
<sequence length="105" mass="11404">MATRSVSRPTSIFVSLIGAPRRSEPSRGADGSVSHPVKAVTLGRYKPRVTPSDFYVSHSMRETRAALDRVAPCGQNHFASMTVSHMHDPHRSESSSPSACILRGE</sequence>
<name>A0A365QUP9_9BURK</name>
<evidence type="ECO:0000256" key="1">
    <source>
        <dbReference type="SAM" id="MobiDB-lite"/>
    </source>
</evidence>
<comment type="caution">
    <text evidence="2">The sequence shown here is derived from an EMBL/GenBank/DDBJ whole genome shotgun (WGS) entry which is preliminary data.</text>
</comment>
<reference evidence="2 3" key="1">
    <citation type="submission" date="2018-06" db="EMBL/GenBank/DDBJ databases">
        <title>Draft genome sequence of Burkholderia reimsis strain BE51 isolated from a French agricultural soil.</title>
        <authorList>
            <person name="Esmaeel Q."/>
        </authorList>
    </citation>
    <scope>NUCLEOTIDE SEQUENCE [LARGE SCALE GENOMIC DNA]</scope>
    <source>
        <strain evidence="2 3">BE51</strain>
    </source>
</reference>
<gene>
    <name evidence="2" type="ORF">DPV79_18065</name>
</gene>